<organism evidence="6">
    <name type="scientific">Streptomyces avermitilis</name>
    <dbReference type="NCBI Taxonomy" id="33903"/>
    <lineage>
        <taxon>Bacteria</taxon>
        <taxon>Bacillati</taxon>
        <taxon>Actinomycetota</taxon>
        <taxon>Actinomycetes</taxon>
        <taxon>Kitasatosporales</taxon>
        <taxon>Streptomycetaceae</taxon>
        <taxon>Streptomyces</taxon>
    </lineage>
</organism>
<reference evidence="6" key="1">
    <citation type="submission" date="2019-04" db="EMBL/GenBank/DDBJ databases">
        <title>Draft genome sequences of Streptomyces avermitilis MC3.</title>
        <authorList>
            <person name="Komaki H."/>
            <person name="Tamura T."/>
            <person name="Hosoyama A."/>
        </authorList>
    </citation>
    <scope>NUCLEOTIDE SEQUENCE</scope>
    <source>
        <strain evidence="6">MC3</strain>
    </source>
</reference>
<evidence type="ECO:0000256" key="1">
    <source>
        <dbReference type="ARBA" id="ARBA00004141"/>
    </source>
</evidence>
<evidence type="ECO:0000256" key="2">
    <source>
        <dbReference type="ARBA" id="ARBA00022692"/>
    </source>
</evidence>
<keyword evidence="4" id="KW-0472">Membrane</keyword>
<evidence type="ECO:0000256" key="5">
    <source>
        <dbReference type="SAM" id="MobiDB-lite"/>
    </source>
</evidence>
<evidence type="ECO:0000256" key="3">
    <source>
        <dbReference type="ARBA" id="ARBA00022989"/>
    </source>
</evidence>
<dbReference type="InterPro" id="IPR032808">
    <property type="entry name" value="DoxX"/>
</dbReference>
<evidence type="ECO:0000256" key="4">
    <source>
        <dbReference type="ARBA" id="ARBA00023136"/>
    </source>
</evidence>
<proteinExistence type="predicted"/>
<sequence>MILTITLACLIALIFGASGVLNTLALPKARELAAETGFSVAAYRRIGVLQLAGVAGVVLGLAVPPLGGLAGPGFSCCLPELWSCTCARATRLPNSCPPPCARCLSRHTSRPCSPEALPIESTPPRMGSASSRPESR</sequence>
<keyword evidence="2" id="KW-0812">Transmembrane</keyword>
<protein>
    <submittedName>
        <fullName evidence="6">Uncharacterized protein</fullName>
    </submittedName>
</protein>
<dbReference type="Pfam" id="PF13564">
    <property type="entry name" value="DoxX_2"/>
    <property type="match status" value="1"/>
</dbReference>
<name>A0A499V5P1_STRAX</name>
<dbReference type="EMBL" id="AP019621">
    <property type="protein sequence ID" value="BBJ47728.1"/>
    <property type="molecule type" value="Genomic_DNA"/>
</dbReference>
<evidence type="ECO:0000313" key="6">
    <source>
        <dbReference type="EMBL" id="BBJ47728.1"/>
    </source>
</evidence>
<keyword evidence="3" id="KW-1133">Transmembrane helix</keyword>
<feature type="region of interest" description="Disordered" evidence="5">
    <location>
        <begin position="106"/>
        <end position="136"/>
    </location>
</feature>
<dbReference type="AlphaFoldDB" id="A0A499V5P1"/>
<comment type="subcellular location">
    <subcellularLocation>
        <location evidence="1">Membrane</location>
        <topology evidence="1">Multi-pass membrane protein</topology>
    </subcellularLocation>
</comment>
<gene>
    <name evidence="6" type="ORF">SAVMC3_03570</name>
</gene>
<dbReference type="GO" id="GO:0016020">
    <property type="term" value="C:membrane"/>
    <property type="evidence" value="ECO:0007669"/>
    <property type="project" value="UniProtKB-SubCell"/>
</dbReference>
<accession>A0A499V5P1</accession>